<organism evidence="2 3">
    <name type="scientific">Toxoplasma gondii TgCatPRC2</name>
    <dbReference type="NCBI Taxonomy" id="1130821"/>
    <lineage>
        <taxon>Eukaryota</taxon>
        <taxon>Sar</taxon>
        <taxon>Alveolata</taxon>
        <taxon>Apicomplexa</taxon>
        <taxon>Conoidasida</taxon>
        <taxon>Coccidia</taxon>
        <taxon>Eucoccidiorida</taxon>
        <taxon>Eimeriorina</taxon>
        <taxon>Sarcocystidae</taxon>
        <taxon>Toxoplasma</taxon>
    </lineage>
</organism>
<evidence type="ECO:0000313" key="3">
    <source>
        <dbReference type="Proteomes" id="UP000075225"/>
    </source>
</evidence>
<dbReference type="AlphaFoldDB" id="A0A151HRE6"/>
<name>A0A151HRE6_TOXGO</name>
<evidence type="ECO:0000313" key="2">
    <source>
        <dbReference type="EMBL" id="KYK71976.1"/>
    </source>
</evidence>
<feature type="compositionally biased region" description="Low complexity" evidence="1">
    <location>
        <begin position="130"/>
        <end position="155"/>
    </location>
</feature>
<proteinExistence type="predicted"/>
<reference evidence="3" key="1">
    <citation type="submission" date="2016-03" db="EMBL/GenBank/DDBJ databases">
        <authorList>
            <person name="Sibley D."/>
            <person name="Venepally P."/>
            <person name="Karamycheva S."/>
            <person name="Hadjithomas M."/>
            <person name="Khan A."/>
            <person name="Brunk B."/>
            <person name="Roos D."/>
            <person name="Caler E."/>
            <person name="Lorenzi H."/>
        </authorList>
    </citation>
    <scope>NUCLEOTIDE SEQUENCE [LARGE SCALE GENOMIC DNA]</scope>
    <source>
        <strain evidence="3">TgCatPRC2</strain>
    </source>
</reference>
<accession>A0A151HRE6</accession>
<protein>
    <submittedName>
        <fullName evidence="2">Uncharacterized protein</fullName>
    </submittedName>
</protein>
<feature type="region of interest" description="Disordered" evidence="1">
    <location>
        <begin position="130"/>
        <end position="174"/>
    </location>
</feature>
<dbReference type="EMBL" id="AHZP02000088">
    <property type="protein sequence ID" value="KYK71976.1"/>
    <property type="molecule type" value="Genomic_DNA"/>
</dbReference>
<comment type="caution">
    <text evidence="2">The sequence shown here is derived from an EMBL/GenBank/DDBJ whole genome shotgun (WGS) entry which is preliminary data.</text>
</comment>
<feature type="compositionally biased region" description="Low complexity" evidence="1">
    <location>
        <begin position="302"/>
        <end position="329"/>
    </location>
</feature>
<feature type="region of interest" description="Disordered" evidence="1">
    <location>
        <begin position="286"/>
        <end position="329"/>
    </location>
</feature>
<evidence type="ECO:0000256" key="1">
    <source>
        <dbReference type="SAM" id="MobiDB-lite"/>
    </source>
</evidence>
<feature type="non-terminal residue" evidence="2">
    <location>
        <position position="329"/>
    </location>
</feature>
<dbReference type="VEuPathDB" id="ToxoDB:TGPRC2_244570A"/>
<dbReference type="Proteomes" id="UP000075225">
    <property type="component" value="Unassembled WGS sequence"/>
</dbReference>
<sequence>MARVRRIACRENLLFCKTVCCSVPHRRFGDFSRLPFPPVSIAANQERASKQAPVASPSSPSSSLSSPSAFHSCLPHSSFSSLSFLRVTSSSSSLTPAGFSSSSSSDRCRRAEDSCHCSPVLVPPRSLQVSRGSSASFSSARSTARSPLRSSSSLDSPPPVHTVDSASFSHASGGRSRETLEVEALLKVANDLSFSSFLASSFSSRGSSAAKRNLGETSLRASRAGSQSRRDALQSPLLSSAPLVSWGDVLFQAHGLLSQFSVHEIVALLQAMARFGPACLLNAPRSKRGRRDTRYSSLTQRLPSSSALSPSSSSPSSSPLLPSSSPSSS</sequence>
<gene>
    <name evidence="2" type="ORF">TGPRC2_244570A</name>
</gene>